<keyword evidence="2" id="KW-1185">Reference proteome</keyword>
<proteinExistence type="predicted"/>
<comment type="caution">
    <text evidence="1">The sequence shown here is derived from an EMBL/GenBank/DDBJ whole genome shotgun (WGS) entry which is preliminary data.</text>
</comment>
<dbReference type="AlphaFoldDB" id="A0AAD9TM11"/>
<dbReference type="Proteomes" id="UP001280121">
    <property type="component" value="Unassembled WGS sequence"/>
</dbReference>
<sequence>MDALDWKKEVAQVVYRLCITTKNVRIVVSEGAIEVIIKMIHEEIAATLVGLQENVITTMLNLAICVDNNRVIGEHPSTILLLANSLKAGTLKIRRNDA</sequence>
<organism evidence="1 2">
    <name type="scientific">Dipteronia dyeriana</name>
    <dbReference type="NCBI Taxonomy" id="168575"/>
    <lineage>
        <taxon>Eukaryota</taxon>
        <taxon>Viridiplantae</taxon>
        <taxon>Streptophyta</taxon>
        <taxon>Embryophyta</taxon>
        <taxon>Tracheophyta</taxon>
        <taxon>Spermatophyta</taxon>
        <taxon>Magnoliopsida</taxon>
        <taxon>eudicotyledons</taxon>
        <taxon>Gunneridae</taxon>
        <taxon>Pentapetalae</taxon>
        <taxon>rosids</taxon>
        <taxon>malvids</taxon>
        <taxon>Sapindales</taxon>
        <taxon>Sapindaceae</taxon>
        <taxon>Hippocastanoideae</taxon>
        <taxon>Acereae</taxon>
        <taxon>Dipteronia</taxon>
    </lineage>
</organism>
<protein>
    <submittedName>
        <fullName evidence="1">Uncharacterized protein</fullName>
    </submittedName>
</protein>
<evidence type="ECO:0000313" key="2">
    <source>
        <dbReference type="Proteomes" id="UP001280121"/>
    </source>
</evidence>
<dbReference type="EMBL" id="JANJYI010000008">
    <property type="protein sequence ID" value="KAK2638089.1"/>
    <property type="molecule type" value="Genomic_DNA"/>
</dbReference>
<evidence type="ECO:0000313" key="1">
    <source>
        <dbReference type="EMBL" id="KAK2638089.1"/>
    </source>
</evidence>
<name>A0AAD9TM11_9ROSI</name>
<dbReference type="Gene3D" id="1.25.10.10">
    <property type="entry name" value="Leucine-rich Repeat Variant"/>
    <property type="match status" value="1"/>
</dbReference>
<gene>
    <name evidence="1" type="ORF">Ddye_025884</name>
</gene>
<dbReference type="InterPro" id="IPR011989">
    <property type="entry name" value="ARM-like"/>
</dbReference>
<accession>A0AAD9TM11</accession>
<reference evidence="1" key="1">
    <citation type="journal article" date="2023" name="Plant J.">
        <title>Genome sequences and population genomics provide insights into the demographic history, inbreeding, and mutation load of two 'living fossil' tree species of Dipteronia.</title>
        <authorList>
            <person name="Feng Y."/>
            <person name="Comes H.P."/>
            <person name="Chen J."/>
            <person name="Zhu S."/>
            <person name="Lu R."/>
            <person name="Zhang X."/>
            <person name="Li P."/>
            <person name="Qiu J."/>
            <person name="Olsen K.M."/>
            <person name="Qiu Y."/>
        </authorList>
    </citation>
    <scope>NUCLEOTIDE SEQUENCE</scope>
    <source>
        <strain evidence="1">KIB01</strain>
    </source>
</reference>